<evidence type="ECO:0000256" key="1">
    <source>
        <dbReference type="SAM" id="Phobius"/>
    </source>
</evidence>
<keyword evidence="1" id="KW-0812">Transmembrane</keyword>
<accession>A0A226DCS3</accession>
<evidence type="ECO:0000313" key="3">
    <source>
        <dbReference type="Proteomes" id="UP000198287"/>
    </source>
</evidence>
<gene>
    <name evidence="2" type="ORF">Fcan01_22386</name>
</gene>
<evidence type="ECO:0000313" key="2">
    <source>
        <dbReference type="EMBL" id="OXA42963.1"/>
    </source>
</evidence>
<name>A0A226DCS3_FOLCA</name>
<keyword evidence="1" id="KW-0472">Membrane</keyword>
<proteinExistence type="predicted"/>
<sequence>MLSERAISAVHCLLDVGSGLKLFPFDWDPKEKCVKRAGKRHRFYFKIHKFINIAMNIFAAVRLVQALHRGKFPLLFRVLNTVWIFAYTLTTICFVQFDRKEGEILQFVNCLLAYVKRTSKKVLPDCIAQPQLKLPNTNEQRLARLSIQFDILEEKGKPDFVNMSEVDHILTNREIQASRSPSRKSVDTPRWDEVTFLKNEEEDKIDPLCGIRCAFEAVTPLAVAGDVNDKNKEVVAKWKRGVVARRAMSKAKKEAIAYQKSFHAVRCTAGSLYTFENSIVLCCMNNCMQLTLNLFLTFK</sequence>
<dbReference type="Proteomes" id="UP000198287">
    <property type="component" value="Unassembled WGS sequence"/>
</dbReference>
<feature type="transmembrane region" description="Helical" evidence="1">
    <location>
        <begin position="50"/>
        <end position="68"/>
    </location>
</feature>
<dbReference type="AlphaFoldDB" id="A0A226DCS3"/>
<protein>
    <submittedName>
        <fullName evidence="2">Uncharacterized protein</fullName>
    </submittedName>
</protein>
<keyword evidence="3" id="KW-1185">Reference proteome</keyword>
<dbReference type="OrthoDB" id="8288835at2759"/>
<dbReference type="EMBL" id="LNIX01000024">
    <property type="protein sequence ID" value="OXA42963.1"/>
    <property type="molecule type" value="Genomic_DNA"/>
</dbReference>
<comment type="caution">
    <text evidence="2">The sequence shown here is derived from an EMBL/GenBank/DDBJ whole genome shotgun (WGS) entry which is preliminary data.</text>
</comment>
<organism evidence="2 3">
    <name type="scientific">Folsomia candida</name>
    <name type="common">Springtail</name>
    <dbReference type="NCBI Taxonomy" id="158441"/>
    <lineage>
        <taxon>Eukaryota</taxon>
        <taxon>Metazoa</taxon>
        <taxon>Ecdysozoa</taxon>
        <taxon>Arthropoda</taxon>
        <taxon>Hexapoda</taxon>
        <taxon>Collembola</taxon>
        <taxon>Entomobryomorpha</taxon>
        <taxon>Isotomoidea</taxon>
        <taxon>Isotomidae</taxon>
        <taxon>Proisotominae</taxon>
        <taxon>Folsomia</taxon>
    </lineage>
</organism>
<keyword evidence="1" id="KW-1133">Transmembrane helix</keyword>
<reference evidence="2 3" key="1">
    <citation type="submission" date="2015-12" db="EMBL/GenBank/DDBJ databases">
        <title>The genome of Folsomia candida.</title>
        <authorList>
            <person name="Faddeeva A."/>
            <person name="Derks M.F."/>
            <person name="Anvar Y."/>
            <person name="Smit S."/>
            <person name="Van Straalen N."/>
            <person name="Roelofs D."/>
        </authorList>
    </citation>
    <scope>NUCLEOTIDE SEQUENCE [LARGE SCALE GENOMIC DNA]</scope>
    <source>
        <strain evidence="2 3">VU population</strain>
        <tissue evidence="2">Whole body</tissue>
    </source>
</reference>
<feature type="transmembrane region" description="Helical" evidence="1">
    <location>
        <begin position="74"/>
        <end position="97"/>
    </location>
</feature>